<keyword evidence="4 5" id="KW-0560">Oxidoreductase</keyword>
<dbReference type="InterPro" id="IPR014105">
    <property type="entry name" value="Carotenoid/retinoid_OxRdtase"/>
</dbReference>
<comment type="pathway">
    <text evidence="1 5">Carotenoid biosynthesis.</text>
</comment>
<dbReference type="InterPro" id="IPR002937">
    <property type="entry name" value="Amino_oxidase"/>
</dbReference>
<evidence type="ECO:0000256" key="2">
    <source>
        <dbReference type="ARBA" id="ARBA00006046"/>
    </source>
</evidence>
<reference evidence="9" key="1">
    <citation type="journal article" date="2019" name="Int. J. Syst. Evol. Microbiol.">
        <title>The Global Catalogue of Microorganisms (GCM) 10K type strain sequencing project: providing services to taxonomists for standard genome sequencing and annotation.</title>
        <authorList>
            <consortium name="The Broad Institute Genomics Platform"/>
            <consortium name="The Broad Institute Genome Sequencing Center for Infectious Disease"/>
            <person name="Wu L."/>
            <person name="Ma J."/>
        </authorList>
    </citation>
    <scope>NUCLEOTIDE SEQUENCE [LARGE SCALE GENOMIC DNA]</scope>
    <source>
        <strain evidence="9">JCM 31921</strain>
    </source>
</reference>
<keyword evidence="3 5" id="KW-0125">Carotenoid biosynthesis</keyword>
<protein>
    <submittedName>
        <fullName evidence="8">Phytoene desaturase family protein</fullName>
    </submittedName>
</protein>
<sequence length="498" mass="56483">MNKVSVIGSGFSGLAAAAFAAAGGNDVHIFEKNAQIGGRARAFVHNGFVFDMGPSWYWMPDVFEQFFQSFGKHTSDYYQLKKLDPGFQIIFGKDDVLEVPADVTQLYSVFEQIEKGSALKLRRFLDEAAFKYEVGMKKLVYKPAFSWLEYATWDVLKGVSRTHMFTSVQSYVRSFFKDPRLIALLEFPVLFLGAMPDSIPALYTLMNYSALVQGTYYPVGGMLKVIDGMRQLCEELGVNIHLETEVTGIHVQNGKASGIHTSRGLFDTDAVVGAADYHHVEQRLLPEHLRNYSEKYWSGKTFAPSCLIFYVGVKRKIKGLFHHNLYFDTDFALHAREIYREKRWPKDPLFYVCCPSKTDDSVAPEEMENLFILVPVATGLEDSESVRDEYFDRLIERMERYSGDSFKDDIIYKRSYSVNDFVKDYNAYGGNAYGLANTLSQTAVLKPSLRNKRVQNLFYAGQLTVPGPGVPPSLISGRLAAHQVNQYLLKNRDYETTL</sequence>
<dbReference type="SUPFAM" id="SSF51905">
    <property type="entry name" value="FAD/NAD(P)-binding domain"/>
    <property type="match status" value="1"/>
</dbReference>
<evidence type="ECO:0000256" key="1">
    <source>
        <dbReference type="ARBA" id="ARBA00004829"/>
    </source>
</evidence>
<accession>A0ABP8MFM9</accession>
<dbReference type="EMBL" id="BAABEZ010000001">
    <property type="protein sequence ID" value="GAA4448399.1"/>
    <property type="molecule type" value="Genomic_DNA"/>
</dbReference>
<comment type="caution">
    <text evidence="8">The sequence shown here is derived from an EMBL/GenBank/DDBJ whole genome shotgun (WGS) entry which is preliminary data.</text>
</comment>
<dbReference type="RefSeq" id="WP_344821565.1">
    <property type="nucleotide sequence ID" value="NZ_BAABEZ010000001.1"/>
</dbReference>
<dbReference type="Gene3D" id="3.50.50.60">
    <property type="entry name" value="FAD/NAD(P)-binding domain"/>
    <property type="match status" value="2"/>
</dbReference>
<evidence type="ECO:0000256" key="4">
    <source>
        <dbReference type="ARBA" id="ARBA00023002"/>
    </source>
</evidence>
<name>A0ABP8MFM9_9BACT</name>
<dbReference type="Proteomes" id="UP001501410">
    <property type="component" value="Unassembled WGS sequence"/>
</dbReference>
<evidence type="ECO:0000313" key="9">
    <source>
        <dbReference type="Proteomes" id="UP001501410"/>
    </source>
</evidence>
<gene>
    <name evidence="8" type="primary">crtI</name>
    <name evidence="8" type="ORF">GCM10023092_00880</name>
</gene>
<keyword evidence="9" id="KW-1185">Reference proteome</keyword>
<keyword evidence="6" id="KW-0732">Signal</keyword>
<dbReference type="InterPro" id="IPR036188">
    <property type="entry name" value="FAD/NAD-bd_sf"/>
</dbReference>
<feature type="chain" id="PRO_5045044633" evidence="6">
    <location>
        <begin position="21"/>
        <end position="498"/>
    </location>
</feature>
<comment type="similarity">
    <text evidence="2 5">Belongs to the carotenoid/retinoid oxidoreductase family.</text>
</comment>
<evidence type="ECO:0000313" key="8">
    <source>
        <dbReference type="EMBL" id="GAA4448399.1"/>
    </source>
</evidence>
<evidence type="ECO:0000259" key="7">
    <source>
        <dbReference type="Pfam" id="PF01593"/>
    </source>
</evidence>
<proteinExistence type="inferred from homology"/>
<evidence type="ECO:0000256" key="3">
    <source>
        <dbReference type="ARBA" id="ARBA00022746"/>
    </source>
</evidence>
<dbReference type="NCBIfam" id="TIGR02734">
    <property type="entry name" value="crtI_fam"/>
    <property type="match status" value="1"/>
</dbReference>
<dbReference type="PANTHER" id="PTHR43734">
    <property type="entry name" value="PHYTOENE DESATURASE"/>
    <property type="match status" value="1"/>
</dbReference>
<organism evidence="8 9">
    <name type="scientific">Rurimicrobium arvi</name>
    <dbReference type="NCBI Taxonomy" id="2049916"/>
    <lineage>
        <taxon>Bacteria</taxon>
        <taxon>Pseudomonadati</taxon>
        <taxon>Bacteroidota</taxon>
        <taxon>Chitinophagia</taxon>
        <taxon>Chitinophagales</taxon>
        <taxon>Chitinophagaceae</taxon>
        <taxon>Rurimicrobium</taxon>
    </lineage>
</organism>
<evidence type="ECO:0000256" key="6">
    <source>
        <dbReference type="SAM" id="SignalP"/>
    </source>
</evidence>
<feature type="domain" description="Amine oxidase" evidence="7">
    <location>
        <begin position="11"/>
        <end position="484"/>
    </location>
</feature>
<evidence type="ECO:0000256" key="5">
    <source>
        <dbReference type="RuleBase" id="RU362075"/>
    </source>
</evidence>
<dbReference type="Pfam" id="PF01593">
    <property type="entry name" value="Amino_oxidase"/>
    <property type="match status" value="1"/>
</dbReference>
<dbReference type="PANTHER" id="PTHR43734:SF1">
    <property type="entry name" value="PHYTOENE DESATURASE"/>
    <property type="match status" value="1"/>
</dbReference>
<feature type="signal peptide" evidence="6">
    <location>
        <begin position="1"/>
        <end position="20"/>
    </location>
</feature>